<evidence type="ECO:0000313" key="1">
    <source>
        <dbReference type="EMBL" id="TRA85851.1"/>
    </source>
</evidence>
<organism evidence="1 2">
    <name type="scientific">Rhizobium rhizogenes</name>
    <name type="common">Agrobacterium rhizogenes</name>
    <dbReference type="NCBI Taxonomy" id="359"/>
    <lineage>
        <taxon>Bacteria</taxon>
        <taxon>Pseudomonadati</taxon>
        <taxon>Pseudomonadota</taxon>
        <taxon>Alphaproteobacteria</taxon>
        <taxon>Hyphomicrobiales</taxon>
        <taxon>Rhizobiaceae</taxon>
        <taxon>Rhizobium/Agrobacterium group</taxon>
        <taxon>Rhizobium</taxon>
    </lineage>
</organism>
<dbReference type="GO" id="GO:0004386">
    <property type="term" value="F:helicase activity"/>
    <property type="evidence" value="ECO:0007669"/>
    <property type="project" value="UniProtKB-KW"/>
</dbReference>
<comment type="caution">
    <text evidence="1">The sequence shown here is derived from an EMBL/GenBank/DDBJ whole genome shotgun (WGS) entry which is preliminary data.</text>
</comment>
<reference evidence="1 2" key="1">
    <citation type="journal article" date="2019" name="Appl. Microbiol. Biotechnol.">
        <title>Differential efficiency of wild type rhizogenic strains for rol gene transformation of plants.</title>
        <authorList>
            <person name="Desmet S."/>
            <person name="De Keyser E."/>
            <person name="Van Vaerenbergh J."/>
            <person name="Baeyen S."/>
            <person name="Van Huylenbroeck J."/>
            <person name="Geelen D."/>
            <person name="Dhooghe E."/>
        </authorList>
    </citation>
    <scope>NUCLEOTIDE SEQUENCE [LARGE SCALE GENOMIC DNA]</scope>
    <source>
        <strain evidence="1 2">B 4.1</strain>
    </source>
</reference>
<gene>
    <name evidence="1" type="ORF">EXN24_21435</name>
</gene>
<sequence length="650" mass="71535">MIELVGVPGSPEHDAALAIKQAFIQTWPDIEASPAEDDLIRIASNVKLSGHKVSDIDVVVMARLRTKRYIVTNAVIHDTEGNRILGGQVRVRSFVAAIEVKNHAADSMQIAAGGVMVRYSGKWKSATAQNEEQRYALLEYLQVITNANPWVYRCLMLRGIDQLPKVRGRIHPSAGAVPGQFTTASLLVAMAGVNGIPKMGNDHVIRSANDEIMEQVIDDSLLQPMVPSDLDRKRMDRIAARPAEAQELAALLGEHRVHLRGHGGTGKTILLLQAAYEAYVRHGKRCLLLTYNTALAADIQRTLSLMNIPADGEGGGLAIRTVMSFMFSWLCKLGVAGDGQLDFPTYEAKCREALDYIDQGAVGETEIEALKTEDFIQFDFDAVLIDEGQDWPQAEADLLCRLYGGNRVSLADGMSQLVRGNPTNWKSSVVGQPKVGQRHLQGGLRMKANLCVFANALASEVGLPWRVDVNRDAPGGRVIVIEGSYCEAADLQKEIMASALKAGNMPLDLLHCVPPSGVVDKEGLRISRLGESFTRQGWNVWDAVDDRIRRQFPRSVEELRIVQYESCRGLEGWTTVLEGLDQLWELKRLQVVRDIQDGIVTGASPEAVAWRWCMIPITRPIDTLVITCPVKSIVGEVLAVMRQKLPDIFA</sequence>
<keyword evidence="1" id="KW-0067">ATP-binding</keyword>
<keyword evidence="1" id="KW-0378">Hydrolase</keyword>
<accession>A0AA94VA85</accession>
<dbReference type="Proteomes" id="UP000320858">
    <property type="component" value="Unassembled WGS sequence"/>
</dbReference>
<evidence type="ECO:0000313" key="2">
    <source>
        <dbReference type="Proteomes" id="UP000320858"/>
    </source>
</evidence>
<proteinExistence type="predicted"/>
<dbReference type="SUPFAM" id="SSF52540">
    <property type="entry name" value="P-loop containing nucleoside triphosphate hydrolases"/>
    <property type="match status" value="1"/>
</dbReference>
<protein>
    <submittedName>
        <fullName evidence="1">DNA/RNA helicase</fullName>
    </submittedName>
</protein>
<dbReference type="Gene3D" id="3.40.50.300">
    <property type="entry name" value="P-loop containing nucleotide triphosphate hydrolases"/>
    <property type="match status" value="1"/>
</dbReference>
<keyword evidence="1" id="KW-0347">Helicase</keyword>
<dbReference type="InterPro" id="IPR027417">
    <property type="entry name" value="P-loop_NTPase"/>
</dbReference>
<name>A0AA94VA85_RHIRH</name>
<dbReference type="RefSeq" id="WP_142851500.1">
    <property type="nucleotide sequence ID" value="NZ_SGOB01000006.1"/>
</dbReference>
<dbReference type="AlphaFoldDB" id="A0AA94VA85"/>
<keyword evidence="1" id="KW-0547">Nucleotide-binding</keyword>
<dbReference type="EMBL" id="SGOB01000006">
    <property type="protein sequence ID" value="TRA85851.1"/>
    <property type="molecule type" value="Genomic_DNA"/>
</dbReference>